<organism evidence="2 3">
    <name type="scientific">Paenibacillus hemerocallicola</name>
    <dbReference type="NCBI Taxonomy" id="1172614"/>
    <lineage>
        <taxon>Bacteria</taxon>
        <taxon>Bacillati</taxon>
        <taxon>Bacillota</taxon>
        <taxon>Bacilli</taxon>
        <taxon>Bacillales</taxon>
        <taxon>Paenibacillaceae</taxon>
        <taxon>Paenibacillus</taxon>
    </lineage>
</organism>
<dbReference type="Pfam" id="PF01261">
    <property type="entry name" value="AP_endonuc_2"/>
    <property type="match status" value="1"/>
</dbReference>
<comment type="caution">
    <text evidence="2">The sequence shown here is derived from an EMBL/GenBank/DDBJ whole genome shotgun (WGS) entry which is preliminary data.</text>
</comment>
<dbReference type="PANTHER" id="PTHR12110:SF53">
    <property type="entry name" value="BLR5974 PROTEIN"/>
    <property type="match status" value="1"/>
</dbReference>
<gene>
    <name evidence="2" type="ORF">FE784_00475</name>
</gene>
<evidence type="ECO:0000259" key="1">
    <source>
        <dbReference type="Pfam" id="PF01261"/>
    </source>
</evidence>
<feature type="domain" description="Xylose isomerase-like TIM barrel" evidence="1">
    <location>
        <begin position="25"/>
        <end position="277"/>
    </location>
</feature>
<dbReference type="AlphaFoldDB" id="A0A5C4TGB9"/>
<keyword evidence="2" id="KW-0413">Isomerase</keyword>
<name>A0A5C4TGB9_9BACL</name>
<dbReference type="InterPro" id="IPR036237">
    <property type="entry name" value="Xyl_isomerase-like_sf"/>
</dbReference>
<reference evidence="2 3" key="1">
    <citation type="submission" date="2019-05" db="EMBL/GenBank/DDBJ databases">
        <title>We sequenced the genome of Paenibacillus hemerocallicola KCTC 33185 for further insight into its adaptation and study the phylogeny of Paenibacillus.</title>
        <authorList>
            <person name="Narsing Rao M.P."/>
        </authorList>
    </citation>
    <scope>NUCLEOTIDE SEQUENCE [LARGE SCALE GENOMIC DNA]</scope>
    <source>
        <strain evidence="2 3">KCTC 33185</strain>
    </source>
</reference>
<proteinExistence type="predicted"/>
<accession>A0A5C4TGB9</accession>
<evidence type="ECO:0000313" key="2">
    <source>
        <dbReference type="EMBL" id="TNJ68174.1"/>
    </source>
</evidence>
<dbReference type="GO" id="GO:0016853">
    <property type="term" value="F:isomerase activity"/>
    <property type="evidence" value="ECO:0007669"/>
    <property type="project" value="UniProtKB-KW"/>
</dbReference>
<dbReference type="SUPFAM" id="SSF51658">
    <property type="entry name" value="Xylose isomerase-like"/>
    <property type="match status" value="1"/>
</dbReference>
<sequence length="290" mass="32403">MKLGIGLHCLRQAIVAKQMTPLDVIEWIAEVGGEHVEIVPVGFDFLEQPEMAESIRSKARQVGIEVSNYCVPANFITADEAGYERAIELVKEHVDITNRLGAKRMRHDVASRPISDTSILNFNRDLPKLAEACRIIADYASQFGITTSVENHGYYVQASERVQSLIHAVDRDNYRTTLDTGNFLCVDEDPIAGVRNNVSLASMIHLKDFYIRTPDRDPGEKSPGWLKTVGGNRLRGSILGQGDINVREIIRLIKSSGYDGYVSIEFEGVEECLSATKQGFDYAKRVWNEV</sequence>
<dbReference type="OrthoDB" id="256906at2"/>
<dbReference type="RefSeq" id="WP_139600151.1">
    <property type="nucleotide sequence ID" value="NZ_VDCQ01000001.1"/>
</dbReference>
<evidence type="ECO:0000313" key="3">
    <source>
        <dbReference type="Proteomes" id="UP000307943"/>
    </source>
</evidence>
<dbReference type="Proteomes" id="UP000307943">
    <property type="component" value="Unassembled WGS sequence"/>
</dbReference>
<dbReference type="InterPro" id="IPR050312">
    <property type="entry name" value="IolE/XylAMocC-like"/>
</dbReference>
<keyword evidence="3" id="KW-1185">Reference proteome</keyword>
<dbReference type="PANTHER" id="PTHR12110">
    <property type="entry name" value="HYDROXYPYRUVATE ISOMERASE"/>
    <property type="match status" value="1"/>
</dbReference>
<dbReference type="InterPro" id="IPR013022">
    <property type="entry name" value="Xyl_isomerase-like_TIM-brl"/>
</dbReference>
<protein>
    <submittedName>
        <fullName evidence="2">Sugar phosphate isomerase/epimerase</fullName>
    </submittedName>
</protein>
<dbReference type="Gene3D" id="3.20.20.150">
    <property type="entry name" value="Divalent-metal-dependent TIM barrel enzymes"/>
    <property type="match status" value="1"/>
</dbReference>
<dbReference type="EMBL" id="VDCQ01000001">
    <property type="protein sequence ID" value="TNJ68174.1"/>
    <property type="molecule type" value="Genomic_DNA"/>
</dbReference>